<reference evidence="1" key="1">
    <citation type="submission" date="2014-09" db="EMBL/GenBank/DDBJ databases">
        <authorList>
            <person name="Magalhaes I.L.F."/>
            <person name="Oliveira U."/>
            <person name="Santos F.R."/>
            <person name="Vidigal T.H.D.A."/>
            <person name="Brescovit A.D."/>
            <person name="Santos A.J."/>
        </authorList>
    </citation>
    <scope>NUCLEOTIDE SEQUENCE</scope>
    <source>
        <tissue evidence="1">Shoot tissue taken approximately 20 cm above the soil surface</tissue>
    </source>
</reference>
<protein>
    <submittedName>
        <fullName evidence="1">Uncharacterized protein</fullName>
    </submittedName>
</protein>
<name>A0A0A8Z249_ARUDO</name>
<sequence length="15" mass="1779">MIVPLSSFVFCYMNK</sequence>
<reference evidence="1" key="2">
    <citation type="journal article" date="2015" name="Data Brief">
        <title>Shoot transcriptome of the giant reed, Arundo donax.</title>
        <authorList>
            <person name="Barrero R.A."/>
            <person name="Guerrero F.D."/>
            <person name="Moolhuijzen P."/>
            <person name="Goolsby J.A."/>
            <person name="Tidwell J."/>
            <person name="Bellgard S.E."/>
            <person name="Bellgard M.I."/>
        </authorList>
    </citation>
    <scope>NUCLEOTIDE SEQUENCE</scope>
    <source>
        <tissue evidence="1">Shoot tissue taken approximately 20 cm above the soil surface</tissue>
    </source>
</reference>
<organism evidence="1">
    <name type="scientific">Arundo donax</name>
    <name type="common">Giant reed</name>
    <name type="synonym">Donax arundinaceus</name>
    <dbReference type="NCBI Taxonomy" id="35708"/>
    <lineage>
        <taxon>Eukaryota</taxon>
        <taxon>Viridiplantae</taxon>
        <taxon>Streptophyta</taxon>
        <taxon>Embryophyta</taxon>
        <taxon>Tracheophyta</taxon>
        <taxon>Spermatophyta</taxon>
        <taxon>Magnoliopsida</taxon>
        <taxon>Liliopsida</taxon>
        <taxon>Poales</taxon>
        <taxon>Poaceae</taxon>
        <taxon>PACMAD clade</taxon>
        <taxon>Arundinoideae</taxon>
        <taxon>Arundineae</taxon>
        <taxon>Arundo</taxon>
    </lineage>
</organism>
<proteinExistence type="predicted"/>
<dbReference type="EMBL" id="GBRH01265014">
    <property type="protein sequence ID" value="JAD32881.1"/>
    <property type="molecule type" value="Transcribed_RNA"/>
</dbReference>
<accession>A0A0A8Z249</accession>
<evidence type="ECO:0000313" key="1">
    <source>
        <dbReference type="EMBL" id="JAD32881.1"/>
    </source>
</evidence>